<dbReference type="PROSITE" id="PS50977">
    <property type="entry name" value="HTH_TETR_2"/>
    <property type="match status" value="1"/>
</dbReference>
<dbReference type="PRINTS" id="PR00455">
    <property type="entry name" value="HTHTETR"/>
</dbReference>
<reference evidence="7" key="1">
    <citation type="journal article" date="2011" name="MBio">
        <title>Novel metabolic attributes of the genus Cyanothece, comprising a group of unicellular nitrogen-fixing Cyanobacteria.</title>
        <authorList>
            <person name="Bandyopadhyay A."/>
            <person name="Elvitigala T."/>
            <person name="Welsh E."/>
            <person name="Stockel J."/>
            <person name="Liberton M."/>
            <person name="Min H."/>
            <person name="Sherman L.A."/>
            <person name="Pakrasi H.B."/>
        </authorList>
    </citation>
    <scope>NUCLEOTIDE SEQUENCE [LARGE SCALE GENOMIC DNA]</scope>
    <source>
        <strain evidence="7">PCC 7822</strain>
    </source>
</reference>
<dbReference type="Pfam" id="PF14246">
    <property type="entry name" value="TetR_C_7"/>
    <property type="match status" value="1"/>
</dbReference>
<organism evidence="6 7">
    <name type="scientific">Gloeothece verrucosa (strain PCC 7822)</name>
    <name type="common">Cyanothece sp. (strain PCC 7822)</name>
    <dbReference type="NCBI Taxonomy" id="497965"/>
    <lineage>
        <taxon>Bacteria</taxon>
        <taxon>Bacillati</taxon>
        <taxon>Cyanobacteriota</taxon>
        <taxon>Cyanophyceae</taxon>
        <taxon>Oscillatoriophycideae</taxon>
        <taxon>Chroococcales</taxon>
        <taxon>Aphanothecaceae</taxon>
        <taxon>Gloeothece</taxon>
        <taxon>Gloeothece verrucosa</taxon>
    </lineage>
</organism>
<dbReference type="HOGENOM" id="CLU_069356_27_2_3"/>
<dbReference type="RefSeq" id="WP_013322553.1">
    <property type="nucleotide sequence ID" value="NC_014501.1"/>
</dbReference>
<protein>
    <submittedName>
        <fullName evidence="6">Transcriptional regulator, TetR family</fullName>
    </submittedName>
</protein>
<evidence type="ECO:0000256" key="1">
    <source>
        <dbReference type="ARBA" id="ARBA00023015"/>
    </source>
</evidence>
<dbReference type="KEGG" id="cyj:Cyan7822_2476"/>
<dbReference type="eggNOG" id="COG1309">
    <property type="taxonomic scope" value="Bacteria"/>
</dbReference>
<dbReference type="STRING" id="497965.Cyan7822_2476"/>
<keyword evidence="7" id="KW-1185">Reference proteome</keyword>
<dbReference type="InterPro" id="IPR039536">
    <property type="entry name" value="TetR_C_Proteobacteria"/>
</dbReference>
<keyword evidence="2 4" id="KW-0238">DNA-binding</keyword>
<evidence type="ECO:0000313" key="7">
    <source>
        <dbReference type="Proteomes" id="UP000008206"/>
    </source>
</evidence>
<dbReference type="InterPro" id="IPR036271">
    <property type="entry name" value="Tet_transcr_reg_TetR-rel_C_sf"/>
</dbReference>
<dbReference type="Gene3D" id="1.10.357.10">
    <property type="entry name" value="Tetracycline Repressor, domain 2"/>
    <property type="match status" value="1"/>
</dbReference>
<dbReference type="GO" id="GO:0000976">
    <property type="term" value="F:transcription cis-regulatory region binding"/>
    <property type="evidence" value="ECO:0007669"/>
    <property type="project" value="TreeGrafter"/>
</dbReference>
<dbReference type="PANTHER" id="PTHR30055:SF234">
    <property type="entry name" value="HTH-TYPE TRANSCRIPTIONAL REGULATOR BETI"/>
    <property type="match status" value="1"/>
</dbReference>
<feature type="domain" description="HTH tetR-type" evidence="5">
    <location>
        <begin position="6"/>
        <end position="66"/>
    </location>
</feature>
<gene>
    <name evidence="6" type="ordered locus">Cyan7822_2476</name>
</gene>
<dbReference type="SUPFAM" id="SSF46689">
    <property type="entry name" value="Homeodomain-like"/>
    <property type="match status" value="1"/>
</dbReference>
<evidence type="ECO:0000256" key="4">
    <source>
        <dbReference type="PROSITE-ProRule" id="PRU00335"/>
    </source>
</evidence>
<accession>E0UGW7</accession>
<sequence length="192" mass="22031">MTTRLEEKAEQILQRALPEFLKNGYAATSMDRVAQAAGVSKQTLYSHFLDKDGLFTALVKRMAGEKFRLVWSKPLKGEPKKVLKELAYRLLEEAQDKDHICFMRLVVSESEKRPDLAHIFLSNIAQPSIKILTEYLTENPELKIVDAEATARIFVGSLIHYILTQEMFYGKEIMPMSEERLVNSLIELLLKE</sequence>
<name>E0UGW7_GLOV7</name>
<dbReference type="Pfam" id="PF00440">
    <property type="entry name" value="TetR_N"/>
    <property type="match status" value="1"/>
</dbReference>
<evidence type="ECO:0000313" key="6">
    <source>
        <dbReference type="EMBL" id="ADN14448.1"/>
    </source>
</evidence>
<dbReference type="GO" id="GO:0003700">
    <property type="term" value="F:DNA-binding transcription factor activity"/>
    <property type="evidence" value="ECO:0007669"/>
    <property type="project" value="TreeGrafter"/>
</dbReference>
<feature type="DNA-binding region" description="H-T-H motif" evidence="4">
    <location>
        <begin position="29"/>
        <end position="48"/>
    </location>
</feature>
<keyword evidence="3" id="KW-0804">Transcription</keyword>
<dbReference type="PANTHER" id="PTHR30055">
    <property type="entry name" value="HTH-TYPE TRANSCRIPTIONAL REGULATOR RUTR"/>
    <property type="match status" value="1"/>
</dbReference>
<dbReference type="AlphaFoldDB" id="E0UGW7"/>
<dbReference type="SUPFAM" id="SSF48498">
    <property type="entry name" value="Tetracyclin repressor-like, C-terminal domain"/>
    <property type="match status" value="1"/>
</dbReference>
<dbReference type="FunFam" id="1.10.10.60:FF:000141">
    <property type="entry name" value="TetR family transcriptional regulator"/>
    <property type="match status" value="1"/>
</dbReference>
<dbReference type="GO" id="GO:0045892">
    <property type="term" value="P:negative regulation of DNA-templated transcription"/>
    <property type="evidence" value="ECO:0007669"/>
    <property type="project" value="UniProtKB-ARBA"/>
</dbReference>
<evidence type="ECO:0000256" key="2">
    <source>
        <dbReference type="ARBA" id="ARBA00023125"/>
    </source>
</evidence>
<proteinExistence type="predicted"/>
<dbReference type="InterPro" id="IPR001647">
    <property type="entry name" value="HTH_TetR"/>
</dbReference>
<keyword evidence="1" id="KW-0805">Transcription regulation</keyword>
<dbReference type="EMBL" id="CP002198">
    <property type="protein sequence ID" value="ADN14448.1"/>
    <property type="molecule type" value="Genomic_DNA"/>
</dbReference>
<dbReference type="Proteomes" id="UP000008206">
    <property type="component" value="Chromosome"/>
</dbReference>
<evidence type="ECO:0000256" key="3">
    <source>
        <dbReference type="ARBA" id="ARBA00023163"/>
    </source>
</evidence>
<dbReference type="InterPro" id="IPR050109">
    <property type="entry name" value="HTH-type_TetR-like_transc_reg"/>
</dbReference>
<evidence type="ECO:0000259" key="5">
    <source>
        <dbReference type="PROSITE" id="PS50977"/>
    </source>
</evidence>
<dbReference type="InterPro" id="IPR009057">
    <property type="entry name" value="Homeodomain-like_sf"/>
</dbReference>